<evidence type="ECO:0000313" key="5">
    <source>
        <dbReference type="EMBL" id="KAF0690819.1"/>
    </source>
</evidence>
<dbReference type="EMBL" id="VJMH01006306">
    <property type="protein sequence ID" value="KAF0690819.1"/>
    <property type="molecule type" value="Genomic_DNA"/>
</dbReference>
<proteinExistence type="predicted"/>
<dbReference type="SMART" id="SM00248">
    <property type="entry name" value="ANK"/>
    <property type="match status" value="3"/>
</dbReference>
<dbReference type="AlphaFoldDB" id="A0A485LAC0"/>
<dbReference type="SUPFAM" id="SSF48403">
    <property type="entry name" value="Ankyrin repeat"/>
    <property type="match status" value="1"/>
</dbReference>
<dbReference type="Proteomes" id="UP000332933">
    <property type="component" value="Unassembled WGS sequence"/>
</dbReference>
<sequence length="157" mass="16664">MDDRRRTVKTARRETDSTTRAAAMSTNTPSEELRDAVCDGAVDRIGALVASGADVNFIDEESGWALVLWAVKANHAAVLERLLAHGANVHVGDPSGNTALHKAAYLGHADCVALLLQYGAVVTSQNKMQQTPLDLAALFDKPEMTALLLAGTPQQTA</sequence>
<evidence type="ECO:0000313" key="7">
    <source>
        <dbReference type="Proteomes" id="UP000332933"/>
    </source>
</evidence>
<dbReference type="PANTHER" id="PTHR24201">
    <property type="entry name" value="ANK_REP_REGION DOMAIN-CONTAINING PROTEIN"/>
    <property type="match status" value="1"/>
</dbReference>
<feature type="region of interest" description="Disordered" evidence="4">
    <location>
        <begin position="1"/>
        <end position="30"/>
    </location>
</feature>
<feature type="compositionally biased region" description="Basic and acidic residues" evidence="4">
    <location>
        <begin position="1"/>
        <end position="17"/>
    </location>
</feature>
<evidence type="ECO:0000313" key="6">
    <source>
        <dbReference type="EMBL" id="VFT94578.1"/>
    </source>
</evidence>
<feature type="repeat" description="ANK" evidence="3">
    <location>
        <begin position="62"/>
        <end position="94"/>
    </location>
</feature>
<dbReference type="PROSITE" id="PS50088">
    <property type="entry name" value="ANK_REPEAT"/>
    <property type="match status" value="2"/>
</dbReference>
<keyword evidence="1" id="KW-0677">Repeat</keyword>
<evidence type="ECO:0000256" key="3">
    <source>
        <dbReference type="PROSITE-ProRule" id="PRU00023"/>
    </source>
</evidence>
<evidence type="ECO:0000256" key="1">
    <source>
        <dbReference type="ARBA" id="ARBA00022737"/>
    </source>
</evidence>
<keyword evidence="7" id="KW-1185">Reference proteome</keyword>
<keyword evidence="2 3" id="KW-0040">ANK repeat</keyword>
<evidence type="ECO:0000256" key="4">
    <source>
        <dbReference type="SAM" id="MobiDB-lite"/>
    </source>
</evidence>
<dbReference type="InterPro" id="IPR002110">
    <property type="entry name" value="Ankyrin_rpt"/>
</dbReference>
<gene>
    <name evidence="6" type="primary">Aste57867_17835</name>
    <name evidence="5" type="ORF">As57867_017774</name>
    <name evidence="6" type="ORF">ASTE57867_17835</name>
</gene>
<accession>A0A485LAC0</accession>
<evidence type="ECO:0000256" key="2">
    <source>
        <dbReference type="ARBA" id="ARBA00023043"/>
    </source>
</evidence>
<feature type="compositionally biased region" description="Polar residues" evidence="4">
    <location>
        <begin position="18"/>
        <end position="30"/>
    </location>
</feature>
<name>A0A485LAC0_9STRA</name>
<reference evidence="5" key="2">
    <citation type="submission" date="2019-06" db="EMBL/GenBank/DDBJ databases">
        <title>Genomics analysis of Aphanomyces spp. identifies a new class of oomycete effector associated with host adaptation.</title>
        <authorList>
            <person name="Gaulin E."/>
        </authorList>
    </citation>
    <scope>NUCLEOTIDE SEQUENCE</scope>
    <source>
        <strain evidence="5">CBS 578.67</strain>
    </source>
</reference>
<organism evidence="6 7">
    <name type="scientific">Aphanomyces stellatus</name>
    <dbReference type="NCBI Taxonomy" id="120398"/>
    <lineage>
        <taxon>Eukaryota</taxon>
        <taxon>Sar</taxon>
        <taxon>Stramenopiles</taxon>
        <taxon>Oomycota</taxon>
        <taxon>Saprolegniomycetes</taxon>
        <taxon>Saprolegniales</taxon>
        <taxon>Verrucalvaceae</taxon>
        <taxon>Aphanomyces</taxon>
    </lineage>
</organism>
<dbReference type="InterPro" id="IPR050776">
    <property type="entry name" value="Ank_Repeat/CDKN_Inhibitor"/>
</dbReference>
<protein>
    <submittedName>
        <fullName evidence="6">Aste57867_17835 protein</fullName>
    </submittedName>
</protein>
<dbReference type="OrthoDB" id="70519at2759"/>
<dbReference type="Gene3D" id="1.25.40.20">
    <property type="entry name" value="Ankyrin repeat-containing domain"/>
    <property type="match status" value="1"/>
</dbReference>
<feature type="repeat" description="ANK" evidence="3">
    <location>
        <begin position="95"/>
        <end position="127"/>
    </location>
</feature>
<dbReference type="Pfam" id="PF12796">
    <property type="entry name" value="Ank_2"/>
    <property type="match status" value="1"/>
</dbReference>
<dbReference type="EMBL" id="CAADRA010006327">
    <property type="protein sequence ID" value="VFT94578.1"/>
    <property type="molecule type" value="Genomic_DNA"/>
</dbReference>
<dbReference type="PROSITE" id="PS50297">
    <property type="entry name" value="ANK_REP_REGION"/>
    <property type="match status" value="1"/>
</dbReference>
<dbReference type="InterPro" id="IPR036770">
    <property type="entry name" value="Ankyrin_rpt-contain_sf"/>
</dbReference>
<reference evidence="6 7" key="1">
    <citation type="submission" date="2019-03" db="EMBL/GenBank/DDBJ databases">
        <authorList>
            <person name="Gaulin E."/>
            <person name="Dumas B."/>
        </authorList>
    </citation>
    <scope>NUCLEOTIDE SEQUENCE [LARGE SCALE GENOMIC DNA]</scope>
    <source>
        <strain evidence="6">CBS 568.67</strain>
    </source>
</reference>